<sequence>MKGNPKPLLSGGYPIQTPITRLTCSFWLRETAVELGKYVILSHRWVLDTERVRTLKSNYDYRLGGNSDGAPPIAPEDITKIFQEAAQLTARLGIKYIWIDSLCIVQDDPEDWKREATKMASYYANAWLTIAANSTEGLYLLSDFPEVLPDVIHIPFTDDEGQHAAGISVQPVFNPRLHDLYTKTVTESQLLSRGWVLQEWLLSSRIAAFSQNAGVFLVCSEDLPRSALSKVAVEKGQGDAADKSYKSALDLSLVVLSDIAKSWRRVVEAYSALNLTNVPSDRLIALSGVASEFQAAIQGALDQSGPADYYSGLWWDEMARGLQWEPVDRTSRPYARVPGFPSYSWASLGRLKVDEEGEITGDIETAAVRWHTQWRRHAERLFKLREVRRVPWAPDRNDGQPRLEEAFYLSNEAPKLDFGIENRFLALGLEANHLIGTDGAESSIHYRKISTDELYVDEAWHRIHQNDGPSIGWASFDDPDLRVENTNSGPFIAGSNRQRPIYAFRLSCSRQVPVMLRDYVGKVDINAVLYVAGMETRIVNKVGLDMRCFERIGVGRMIESRFANGILEDLVRKRGSFWLV</sequence>
<proteinExistence type="predicted"/>
<organism evidence="2 3">
    <name type="scientific">Diaporthe helianthi</name>
    <dbReference type="NCBI Taxonomy" id="158607"/>
    <lineage>
        <taxon>Eukaryota</taxon>
        <taxon>Fungi</taxon>
        <taxon>Dikarya</taxon>
        <taxon>Ascomycota</taxon>
        <taxon>Pezizomycotina</taxon>
        <taxon>Sordariomycetes</taxon>
        <taxon>Sordariomycetidae</taxon>
        <taxon>Diaporthales</taxon>
        <taxon>Diaporthaceae</taxon>
        <taxon>Diaporthe</taxon>
    </lineage>
</organism>
<evidence type="ECO:0000313" key="3">
    <source>
        <dbReference type="Proteomes" id="UP000094444"/>
    </source>
</evidence>
<dbReference type="AlphaFoldDB" id="A0A2P5HW75"/>
<keyword evidence="3" id="KW-1185">Reference proteome</keyword>
<dbReference type="InParanoid" id="A0A2P5HW75"/>
<dbReference type="InterPro" id="IPR010730">
    <property type="entry name" value="HET"/>
</dbReference>
<evidence type="ECO:0000313" key="2">
    <source>
        <dbReference type="EMBL" id="POS74513.1"/>
    </source>
</evidence>
<dbReference type="PANTHER" id="PTHR33112:SF9">
    <property type="entry name" value="HETEROKARYON INCOMPATIBILITY DOMAIN-CONTAINING PROTEIN"/>
    <property type="match status" value="1"/>
</dbReference>
<protein>
    <recommendedName>
        <fullName evidence="1">Heterokaryon incompatibility domain-containing protein</fullName>
    </recommendedName>
</protein>
<name>A0A2P5HW75_DIAHE</name>
<comment type="caution">
    <text evidence="2">The sequence shown here is derived from an EMBL/GenBank/DDBJ whole genome shotgun (WGS) entry which is preliminary data.</text>
</comment>
<dbReference type="OrthoDB" id="4161196at2759"/>
<feature type="domain" description="Heterokaryon incompatibility" evidence="1">
    <location>
        <begin position="38"/>
        <end position="199"/>
    </location>
</feature>
<dbReference type="EMBL" id="MAVT02000616">
    <property type="protein sequence ID" value="POS74513.1"/>
    <property type="molecule type" value="Genomic_DNA"/>
</dbReference>
<dbReference type="PANTHER" id="PTHR33112">
    <property type="entry name" value="DOMAIN PROTEIN, PUTATIVE-RELATED"/>
    <property type="match status" value="1"/>
</dbReference>
<dbReference type="Pfam" id="PF06985">
    <property type="entry name" value="HET"/>
    <property type="match status" value="1"/>
</dbReference>
<dbReference type="Proteomes" id="UP000094444">
    <property type="component" value="Unassembled WGS sequence"/>
</dbReference>
<accession>A0A2P5HW75</accession>
<evidence type="ECO:0000259" key="1">
    <source>
        <dbReference type="Pfam" id="PF06985"/>
    </source>
</evidence>
<gene>
    <name evidence="2" type="ORF">DHEL01_v207091</name>
</gene>
<reference evidence="2" key="1">
    <citation type="submission" date="2017-09" db="EMBL/GenBank/DDBJ databases">
        <title>Polyketide synthases of a Diaporthe helianthi virulent isolate.</title>
        <authorList>
            <person name="Baroncelli R."/>
        </authorList>
    </citation>
    <scope>NUCLEOTIDE SEQUENCE [LARGE SCALE GENOMIC DNA]</scope>
    <source>
        <strain evidence="2">7/96</strain>
    </source>
</reference>